<dbReference type="Gene3D" id="3.30.870.10">
    <property type="entry name" value="Endonuclease Chain A"/>
    <property type="match status" value="2"/>
</dbReference>
<dbReference type="CDD" id="cd09137">
    <property type="entry name" value="PLDc_PGS1_euk_2"/>
    <property type="match status" value="1"/>
</dbReference>
<evidence type="ECO:0000313" key="15">
    <source>
        <dbReference type="RefSeq" id="XP_053540956.1"/>
    </source>
</evidence>
<keyword evidence="11" id="KW-0067">ATP-binding</keyword>
<keyword evidence="11" id="KW-0547">Nucleotide-binding</keyword>
<dbReference type="GO" id="GO:0032049">
    <property type="term" value="P:cardiolipin biosynthetic process"/>
    <property type="evidence" value="ECO:0007669"/>
    <property type="project" value="InterPro"/>
</dbReference>
<dbReference type="GO" id="GO:0008444">
    <property type="term" value="F:CDP-diacylglycerol-glycerol-3-phosphate 3-phosphatidyltransferase activity"/>
    <property type="evidence" value="ECO:0007669"/>
    <property type="project" value="UniProtKB-EC"/>
</dbReference>
<dbReference type="EC" id="2.7.8.5" evidence="11"/>
<evidence type="ECO:0000256" key="6">
    <source>
        <dbReference type="ARBA" id="ARBA00022737"/>
    </source>
</evidence>
<evidence type="ECO:0000256" key="8">
    <source>
        <dbReference type="ARBA" id="ARBA00023209"/>
    </source>
</evidence>
<sequence>MAAPMTWRRLVYSVYPPALSGIFSKISDRFFRTRDRRRGSSLLLLAPLLADTDPLVSRPPGSTEGLQAHFHWIADHVPAFRVPGGRIHILQSPDEFYQAMKARIKTARSRVVIASLYLGTGPLEQDLVDCIEEALRCSQEEAAADLKVSVLLDYTRGSRGKNNSRTMLLPLLQHFPEQMRVSLYHTPDLRGLLRLLVPERFNETIGVQHIKVYLFDNSLIISGANLSDSYFTNRQDRYVLLEDCQEVADFFAELVGAVGDISLQLAPDDSVHMMEGMVHPYKGNRVDFSNSAQQRIMEVMNSARTRQHMLELDSMSKVESGEEHSDTWVFPLVQMKPLGIQLDEVVTQRLLREADGDSTVYLTSGYFNLTRTYMRLVLGAAADYRILMASPEVNGFFGAKGVAGAIPEAYIHLAHQFYSKVCELGQQDRVHLHEYHRPDWTFHAKGLWYYLEGNDRPCLTLIGSPNFGYRSVHRDIEAQIAIVTENDELQTQLQQEQDMLYQRSTEVSGSTFKQPNRYVKLWVKLVTPLIKNFF</sequence>
<dbReference type="GeneID" id="108274105"/>
<evidence type="ECO:0000256" key="2">
    <source>
        <dbReference type="ARBA" id="ARBA00005042"/>
    </source>
</evidence>
<dbReference type="InterPro" id="IPR016270">
    <property type="entry name" value="PGS1"/>
</dbReference>
<evidence type="ECO:0000256" key="7">
    <source>
        <dbReference type="ARBA" id="ARBA00023098"/>
    </source>
</evidence>
<evidence type="ECO:0000256" key="1">
    <source>
        <dbReference type="ARBA" id="ARBA00003537"/>
    </source>
</evidence>
<comment type="catalytic activity">
    <reaction evidence="10 11">
        <text>a CDP-1,2-diacyl-sn-glycerol + sn-glycerol 3-phosphate = a 1,2-diacyl-sn-glycero-3-phospho-(1'-sn-glycero-3'-phosphate) + CMP + H(+)</text>
        <dbReference type="Rhea" id="RHEA:12593"/>
        <dbReference type="ChEBI" id="CHEBI:15378"/>
        <dbReference type="ChEBI" id="CHEBI:57597"/>
        <dbReference type="ChEBI" id="CHEBI:58332"/>
        <dbReference type="ChEBI" id="CHEBI:60110"/>
        <dbReference type="ChEBI" id="CHEBI:60377"/>
        <dbReference type="EC" id="2.7.8.5"/>
    </reaction>
</comment>
<evidence type="ECO:0000313" key="14">
    <source>
        <dbReference type="RefSeq" id="XP_017339464.2"/>
    </source>
</evidence>
<keyword evidence="4 11" id="KW-0444">Lipid biosynthesis</keyword>
<keyword evidence="13" id="KW-1185">Reference proteome</keyword>
<comment type="function">
    <text evidence="1 11">Functions in the biosynthesis of the anionic phospholipids phosphatidylglycerol and cardiolipin.</text>
</comment>
<dbReference type="RefSeq" id="XP_017339464.2">
    <property type="nucleotide sequence ID" value="XM_017483975.3"/>
</dbReference>
<evidence type="ECO:0000256" key="3">
    <source>
        <dbReference type="ARBA" id="ARBA00010682"/>
    </source>
</evidence>
<dbReference type="InterPro" id="IPR001736">
    <property type="entry name" value="PLipase_D/transphosphatidylase"/>
</dbReference>
<dbReference type="RefSeq" id="XP_053540956.1">
    <property type="nucleotide sequence ID" value="XM_053684981.1"/>
</dbReference>
<evidence type="ECO:0000256" key="10">
    <source>
        <dbReference type="ARBA" id="ARBA00048586"/>
    </source>
</evidence>
<keyword evidence="5 11" id="KW-0808">Transferase</keyword>
<accession>A0A2D0S9Q2</accession>
<dbReference type="STRING" id="7998.ENSIPUP00000022283"/>
<evidence type="ECO:0000256" key="4">
    <source>
        <dbReference type="ARBA" id="ARBA00022516"/>
    </source>
</evidence>
<name>A0A2D0S9Q2_ICTPU</name>
<evidence type="ECO:0000256" key="9">
    <source>
        <dbReference type="ARBA" id="ARBA00023264"/>
    </source>
</evidence>
<dbReference type="PIRSF" id="PIRSF000850">
    <property type="entry name" value="Phospholipase_D_PSS"/>
    <property type="match status" value="1"/>
</dbReference>
<dbReference type="PANTHER" id="PTHR12586">
    <property type="entry name" value="CDP-DIACYLGLYCEROL--SERINE O-PHOSPHATIDYLTRANSFERASE"/>
    <property type="match status" value="1"/>
</dbReference>
<keyword evidence="9 11" id="KW-1208">Phospholipid metabolism</keyword>
<proteinExistence type="inferred from homology"/>
<gene>
    <name evidence="14 15" type="primary">LOC108274105</name>
</gene>
<comment type="similarity">
    <text evidence="3 11">Belongs to the CDP-alcohol phosphatidyltransferase class-II family.</text>
</comment>
<evidence type="ECO:0000256" key="11">
    <source>
        <dbReference type="RuleBase" id="RU365024"/>
    </source>
</evidence>
<comment type="pathway">
    <text evidence="2 11">Phospholipid metabolism; phosphatidylglycerol biosynthesis; phosphatidylglycerol from CDP-diacylglycerol: step 1/2.</text>
</comment>
<dbReference type="SUPFAM" id="SSF56024">
    <property type="entry name" value="Phospholipase D/nuclease"/>
    <property type="match status" value="2"/>
</dbReference>
<dbReference type="Proteomes" id="UP000221080">
    <property type="component" value="Chromosome 13"/>
</dbReference>
<reference evidence="14 15" key="2">
    <citation type="submission" date="2025-04" db="UniProtKB">
        <authorList>
            <consortium name="RefSeq"/>
        </authorList>
    </citation>
    <scope>IDENTIFICATION</scope>
    <source>
        <tissue evidence="14 15">Blood</tissue>
    </source>
</reference>
<dbReference type="OrthoDB" id="10250191at2759"/>
<feature type="domain" description="PLD phosphodiesterase" evidence="12">
    <location>
        <begin position="204"/>
        <end position="230"/>
    </location>
</feature>
<dbReference type="AlphaFoldDB" id="A0A2D0S9Q2"/>
<keyword evidence="6" id="KW-0677">Repeat</keyword>
<dbReference type="GO" id="GO:0005739">
    <property type="term" value="C:mitochondrion"/>
    <property type="evidence" value="ECO:0007669"/>
    <property type="project" value="UniProtKB-SubCell"/>
</dbReference>
<dbReference type="PANTHER" id="PTHR12586:SF1">
    <property type="entry name" value="CDP-DIACYLGLYCEROL--GLYCEROL-3-PHOSPHATE 3-PHOSPHATIDYLTRANSFERASE, MITOCHONDRIAL"/>
    <property type="match status" value="1"/>
</dbReference>
<dbReference type="GO" id="GO:0005524">
    <property type="term" value="F:ATP binding"/>
    <property type="evidence" value="ECO:0007669"/>
    <property type="project" value="UniProtKB-KW"/>
</dbReference>
<comment type="subcellular location">
    <subcellularLocation>
        <location evidence="11">Mitochondrion</location>
    </subcellularLocation>
</comment>
<dbReference type="UniPathway" id="UPA00084">
    <property type="reaction ID" value="UER00503"/>
</dbReference>
<reference evidence="13" key="1">
    <citation type="journal article" date="2016" name="Nat. Commun.">
        <title>The channel catfish genome sequence provides insights into the evolution of scale formation in teleosts.</title>
        <authorList>
            <person name="Liu Z."/>
            <person name="Liu S."/>
            <person name="Yao J."/>
            <person name="Bao L."/>
            <person name="Zhang J."/>
            <person name="Li Y."/>
            <person name="Jiang C."/>
            <person name="Sun L."/>
            <person name="Wang R."/>
            <person name="Zhang Y."/>
            <person name="Zhou T."/>
            <person name="Zeng Q."/>
            <person name="Fu Q."/>
            <person name="Gao S."/>
            <person name="Li N."/>
            <person name="Koren S."/>
            <person name="Jiang Y."/>
            <person name="Zimin A."/>
            <person name="Xu P."/>
            <person name="Phillippy A.M."/>
            <person name="Geng X."/>
            <person name="Song L."/>
            <person name="Sun F."/>
            <person name="Li C."/>
            <person name="Wang X."/>
            <person name="Chen A."/>
            <person name="Jin Y."/>
            <person name="Yuan Z."/>
            <person name="Yang Y."/>
            <person name="Tan S."/>
            <person name="Peatman E."/>
            <person name="Lu J."/>
            <person name="Qin Z."/>
            <person name="Dunham R."/>
            <person name="Li Z."/>
            <person name="Sonstegard T."/>
            <person name="Feng J."/>
            <person name="Danzmann R.G."/>
            <person name="Schroeder S."/>
            <person name="Scheffler B."/>
            <person name="Duke M.V."/>
            <person name="Ballard L."/>
            <person name="Kucuktas H."/>
            <person name="Kaltenboeck L."/>
            <person name="Liu H."/>
            <person name="Armbruster J."/>
            <person name="Xie Y."/>
            <person name="Kirby M.L."/>
            <person name="Tian Y."/>
            <person name="Flanagan M.E."/>
            <person name="Mu W."/>
            <person name="Waldbieser G.C."/>
        </authorList>
    </citation>
    <scope>NUCLEOTIDE SEQUENCE [LARGE SCALE GENOMIC DNA]</scope>
    <source>
        <strain evidence="13">SDA103</strain>
    </source>
</reference>
<dbReference type="KEGG" id="ipu:108274105"/>
<evidence type="ECO:0000256" key="5">
    <source>
        <dbReference type="ARBA" id="ARBA00022679"/>
    </source>
</evidence>
<organism evidence="13 14">
    <name type="scientific">Ictalurus punctatus</name>
    <name type="common">Channel catfish</name>
    <name type="synonym">Silurus punctatus</name>
    <dbReference type="NCBI Taxonomy" id="7998"/>
    <lineage>
        <taxon>Eukaryota</taxon>
        <taxon>Metazoa</taxon>
        <taxon>Chordata</taxon>
        <taxon>Craniata</taxon>
        <taxon>Vertebrata</taxon>
        <taxon>Euteleostomi</taxon>
        <taxon>Actinopterygii</taxon>
        <taxon>Neopterygii</taxon>
        <taxon>Teleostei</taxon>
        <taxon>Ostariophysi</taxon>
        <taxon>Siluriformes</taxon>
        <taxon>Ictaluridae</taxon>
        <taxon>Ictalurus</taxon>
    </lineage>
</organism>
<evidence type="ECO:0000259" key="12">
    <source>
        <dbReference type="PROSITE" id="PS50035"/>
    </source>
</evidence>
<evidence type="ECO:0000313" key="13">
    <source>
        <dbReference type="Proteomes" id="UP000221080"/>
    </source>
</evidence>
<dbReference type="GeneTree" id="ENSGT00390000002373"/>
<keyword evidence="7 11" id="KW-0443">Lipid metabolism</keyword>
<keyword evidence="8 11" id="KW-0594">Phospholipid biosynthesis</keyword>
<protein>
    <recommendedName>
        <fullName evidence="11">CDP-diacylglycerol--glycerol-3-phosphate 3-phosphatidyltransferase</fullName>
        <ecNumber evidence="11">2.7.8.5</ecNumber>
    </recommendedName>
</protein>
<dbReference type="CDD" id="cd09135">
    <property type="entry name" value="PLDc_PGS1_euk_1"/>
    <property type="match status" value="1"/>
</dbReference>
<dbReference type="PROSITE" id="PS50035">
    <property type="entry name" value="PLD"/>
    <property type="match status" value="1"/>
</dbReference>
<keyword evidence="11" id="KW-0496">Mitochondrion</keyword>